<dbReference type="RefSeq" id="WP_119820666.1">
    <property type="nucleotide sequence ID" value="NZ_CP025066.1"/>
</dbReference>
<evidence type="ECO:0000313" key="3">
    <source>
        <dbReference type="EMBL" id="AUX10422.1"/>
    </source>
</evidence>
<dbReference type="EMBL" id="CP025066">
    <property type="protein sequence ID" value="AUX10422.1"/>
    <property type="molecule type" value="Genomic_DNA"/>
</dbReference>
<dbReference type="PANTHER" id="PTHR30006:SF24">
    <property type="entry name" value="SLL0237 PROTEIN"/>
    <property type="match status" value="1"/>
</dbReference>
<dbReference type="OrthoDB" id="305188at2157"/>
<dbReference type="InterPro" id="IPR026045">
    <property type="entry name" value="Ferric-bd"/>
</dbReference>
<keyword evidence="1" id="KW-0732">Signal</keyword>
<proteinExistence type="predicted"/>
<dbReference type="PIRSF" id="PIRSF002825">
    <property type="entry name" value="CfbpA"/>
    <property type="match status" value="1"/>
</dbReference>
<dbReference type="KEGG" id="hdf:AArcSl_2807"/>
<organism evidence="3 4">
    <name type="scientific">Halalkaliarchaeum desulfuricum</name>
    <dbReference type="NCBI Taxonomy" id="2055893"/>
    <lineage>
        <taxon>Archaea</taxon>
        <taxon>Methanobacteriati</taxon>
        <taxon>Methanobacteriota</taxon>
        <taxon>Stenosarchaea group</taxon>
        <taxon>Halobacteria</taxon>
        <taxon>Halobacteriales</taxon>
        <taxon>Haloferacaceae</taxon>
        <taxon>Halalkaliarchaeum</taxon>
    </lineage>
</organism>
<gene>
    <name evidence="3" type="primary">afuA</name>
    <name evidence="3" type="ORF">AArcSl_2807</name>
</gene>
<evidence type="ECO:0000256" key="2">
    <source>
        <dbReference type="SAM" id="MobiDB-lite"/>
    </source>
</evidence>
<dbReference type="SUPFAM" id="SSF53850">
    <property type="entry name" value="Periplasmic binding protein-like II"/>
    <property type="match status" value="1"/>
</dbReference>
<dbReference type="Gene3D" id="3.40.190.10">
    <property type="entry name" value="Periplasmic binding protein-like II"/>
    <property type="match status" value="2"/>
</dbReference>
<feature type="region of interest" description="Disordered" evidence="2">
    <location>
        <begin position="1"/>
        <end position="34"/>
    </location>
</feature>
<evidence type="ECO:0000256" key="1">
    <source>
        <dbReference type="ARBA" id="ARBA00022729"/>
    </source>
</evidence>
<keyword evidence="4" id="KW-1185">Reference proteome</keyword>
<accession>A0A343TMV0</accession>
<reference evidence="4" key="1">
    <citation type="submission" date="2017-11" db="EMBL/GenBank/DDBJ databases">
        <title>Phenotypic and genomic properties of facultatively anaerobic sulfur-reducing natronoarchaea from hypersaline soda lakes.</title>
        <authorList>
            <person name="Sorokin D.Y."/>
            <person name="Kublanov I.V."/>
            <person name="Roman P."/>
            <person name="Sinninghe Damste J.S."/>
            <person name="Golyshin P.N."/>
            <person name="Rojo D."/>
            <person name="Ciordia S."/>
            <person name="Mena M.D.C."/>
            <person name="Ferrer M."/>
            <person name="Messina E."/>
            <person name="Smedile F."/>
            <person name="La Spada G."/>
            <person name="La Cono V."/>
            <person name="Yakimov M.M."/>
        </authorList>
    </citation>
    <scope>NUCLEOTIDE SEQUENCE [LARGE SCALE GENOMIC DNA]</scope>
    <source>
        <strain evidence="4">AArc-Sl</strain>
    </source>
</reference>
<protein>
    <submittedName>
        <fullName evidence="3">Iron(III) transport system substrate-binding protein</fullName>
    </submittedName>
</protein>
<sequence length="395" mass="43087">MRQSDTGDEAVYGVETNDFVDESRSSRSPGIYPRSGRRQFLAAGATAVGIGLAGCLGGDGGTTYERNYDGPGVSPEGTDWEDLPDLHGELTIYSGRREAQIGPVLTEIESYYDDLTVNVRYEDNETHLRAIDEEGQNSPADILYTQDSGTLGALKALGRTVDLTDDVLETVPGSWRDPEGTWTGLSGRTRCIAYNTDTWDGDDLPTDLFAYPEDDRFHGEMGWRVDSGSFLGFVRAMMVANGADRTEQFLEDMLAADVNNYEGGSTTPNALADGEVSIGLVNHYYVGRLIADQPDAPVAITFTEGDVGSLFNVSGAAVLDSSDERELGQDFIRHLLGRQGQEFFVDTNKEYAVIEGVDYVGDLPTLEDLNPPEFDLNELADIEPAVDLLREVGMR</sequence>
<dbReference type="Proteomes" id="UP000263012">
    <property type="component" value="Chromosome"/>
</dbReference>
<evidence type="ECO:0000313" key="4">
    <source>
        <dbReference type="Proteomes" id="UP000263012"/>
    </source>
</evidence>
<dbReference type="AlphaFoldDB" id="A0A343TMV0"/>
<dbReference type="Pfam" id="PF13343">
    <property type="entry name" value="SBP_bac_6"/>
    <property type="match status" value="1"/>
</dbReference>
<dbReference type="PANTHER" id="PTHR30006">
    <property type="entry name" value="THIAMINE-BINDING PERIPLASMIC PROTEIN-RELATED"/>
    <property type="match status" value="1"/>
</dbReference>
<name>A0A343TMV0_9EURY</name>
<dbReference type="GeneID" id="37879164"/>